<keyword evidence="2" id="KW-1185">Reference proteome</keyword>
<accession>A0AAV7U1Z7</accession>
<protein>
    <submittedName>
        <fullName evidence="1">Uncharacterized protein</fullName>
    </submittedName>
</protein>
<dbReference type="Proteomes" id="UP001066276">
    <property type="component" value="Chromosome 3_2"/>
</dbReference>
<evidence type="ECO:0000313" key="1">
    <source>
        <dbReference type="EMBL" id="KAJ1182411.1"/>
    </source>
</evidence>
<evidence type="ECO:0000313" key="2">
    <source>
        <dbReference type="Proteomes" id="UP001066276"/>
    </source>
</evidence>
<feature type="non-terminal residue" evidence="1">
    <location>
        <position position="52"/>
    </location>
</feature>
<dbReference type="EMBL" id="JANPWB010000006">
    <property type="protein sequence ID" value="KAJ1182411.1"/>
    <property type="molecule type" value="Genomic_DNA"/>
</dbReference>
<feature type="non-terminal residue" evidence="1">
    <location>
        <position position="1"/>
    </location>
</feature>
<reference evidence="1" key="1">
    <citation type="journal article" date="2022" name="bioRxiv">
        <title>Sequencing and chromosome-scale assembly of the giantPleurodeles waltlgenome.</title>
        <authorList>
            <person name="Brown T."/>
            <person name="Elewa A."/>
            <person name="Iarovenko S."/>
            <person name="Subramanian E."/>
            <person name="Araus A.J."/>
            <person name="Petzold A."/>
            <person name="Susuki M."/>
            <person name="Suzuki K.-i.T."/>
            <person name="Hayashi T."/>
            <person name="Toyoda A."/>
            <person name="Oliveira C."/>
            <person name="Osipova E."/>
            <person name="Leigh N.D."/>
            <person name="Simon A."/>
            <person name="Yun M.H."/>
        </authorList>
    </citation>
    <scope>NUCLEOTIDE SEQUENCE</scope>
    <source>
        <strain evidence="1">20211129_DDA</strain>
        <tissue evidence="1">Liver</tissue>
    </source>
</reference>
<organism evidence="1 2">
    <name type="scientific">Pleurodeles waltl</name>
    <name type="common">Iberian ribbed newt</name>
    <dbReference type="NCBI Taxonomy" id="8319"/>
    <lineage>
        <taxon>Eukaryota</taxon>
        <taxon>Metazoa</taxon>
        <taxon>Chordata</taxon>
        <taxon>Craniata</taxon>
        <taxon>Vertebrata</taxon>
        <taxon>Euteleostomi</taxon>
        <taxon>Amphibia</taxon>
        <taxon>Batrachia</taxon>
        <taxon>Caudata</taxon>
        <taxon>Salamandroidea</taxon>
        <taxon>Salamandridae</taxon>
        <taxon>Pleurodelinae</taxon>
        <taxon>Pleurodeles</taxon>
    </lineage>
</organism>
<name>A0AAV7U1Z7_PLEWA</name>
<comment type="caution">
    <text evidence="1">The sequence shown here is derived from an EMBL/GenBank/DDBJ whole genome shotgun (WGS) entry which is preliminary data.</text>
</comment>
<gene>
    <name evidence="1" type="ORF">NDU88_007601</name>
</gene>
<dbReference type="AlphaFoldDB" id="A0AAV7U1Z7"/>
<proteinExistence type="predicted"/>
<sequence length="52" mass="5702">VSVPPSNRWIPVLLTQEGLPDNRDMLYVAQPCLETPCAFSAGEGGWRWPCGS</sequence>